<dbReference type="Proteomes" id="UP000295499">
    <property type="component" value="Unassembled WGS sequence"/>
</dbReference>
<dbReference type="AlphaFoldDB" id="A0A4R6INZ9"/>
<reference evidence="2 3" key="1">
    <citation type="submission" date="2019-03" db="EMBL/GenBank/DDBJ databases">
        <title>Genomic Encyclopedia of Archaeal and Bacterial Type Strains, Phase II (KMG-II): from individual species to whole genera.</title>
        <authorList>
            <person name="Goeker M."/>
        </authorList>
    </citation>
    <scope>NUCLEOTIDE SEQUENCE [LARGE SCALE GENOMIC DNA]</scope>
    <source>
        <strain evidence="2 3">DSM 19034</strain>
    </source>
</reference>
<evidence type="ECO:0000313" key="3">
    <source>
        <dbReference type="Proteomes" id="UP000295499"/>
    </source>
</evidence>
<comment type="caution">
    <text evidence="2">The sequence shown here is derived from an EMBL/GenBank/DDBJ whole genome shotgun (WGS) entry which is preliminary data.</text>
</comment>
<name>A0A4R6INZ9_9SPHI</name>
<feature type="compositionally biased region" description="Basic and acidic residues" evidence="1">
    <location>
        <begin position="25"/>
        <end position="36"/>
    </location>
</feature>
<evidence type="ECO:0000256" key="1">
    <source>
        <dbReference type="SAM" id="MobiDB-lite"/>
    </source>
</evidence>
<feature type="region of interest" description="Disordered" evidence="1">
    <location>
        <begin position="23"/>
        <end position="67"/>
    </location>
</feature>
<organism evidence="2 3">
    <name type="scientific">Pedobacter duraquae</name>
    <dbReference type="NCBI Taxonomy" id="425511"/>
    <lineage>
        <taxon>Bacteria</taxon>
        <taxon>Pseudomonadati</taxon>
        <taxon>Bacteroidota</taxon>
        <taxon>Sphingobacteriia</taxon>
        <taxon>Sphingobacteriales</taxon>
        <taxon>Sphingobacteriaceae</taxon>
        <taxon>Pedobacter</taxon>
    </lineage>
</organism>
<dbReference type="RefSeq" id="WP_133551567.1">
    <property type="nucleotide sequence ID" value="NZ_SNWM01000001.1"/>
</dbReference>
<protein>
    <submittedName>
        <fullName evidence="2">Uncharacterized protein</fullName>
    </submittedName>
</protein>
<sequence>MKNTLKSENPAGHFFASHATVLESSMEKSEDQRFSDEGVESYKNAAQSRSAIPVGSRKKSNPRLFIL</sequence>
<proteinExistence type="predicted"/>
<keyword evidence="3" id="KW-1185">Reference proteome</keyword>
<accession>A0A4R6INZ9</accession>
<dbReference type="EMBL" id="SNWM01000001">
    <property type="protein sequence ID" value="TDO23970.1"/>
    <property type="molecule type" value="Genomic_DNA"/>
</dbReference>
<gene>
    <name evidence="2" type="ORF">CLV32_0257</name>
</gene>
<evidence type="ECO:0000313" key="2">
    <source>
        <dbReference type="EMBL" id="TDO23970.1"/>
    </source>
</evidence>